<dbReference type="Proteomes" id="UP001548832">
    <property type="component" value="Unassembled WGS sequence"/>
</dbReference>
<dbReference type="EMBL" id="JBEWSZ010000001">
    <property type="protein sequence ID" value="MET2825485.1"/>
    <property type="molecule type" value="Genomic_DNA"/>
</dbReference>
<comment type="caution">
    <text evidence="1">The sequence shown here is derived from an EMBL/GenBank/DDBJ whole genome shotgun (WGS) entry which is preliminary data.</text>
</comment>
<gene>
    <name evidence="1" type="ORF">ABVQ20_00680</name>
</gene>
<keyword evidence="2" id="KW-1185">Reference proteome</keyword>
<reference evidence="1 2" key="1">
    <citation type="submission" date="2024-06" db="EMBL/GenBank/DDBJ databases">
        <authorList>
            <person name="Kim D.-U."/>
        </authorList>
    </citation>
    <scope>NUCLEOTIDE SEQUENCE [LARGE SCALE GENOMIC DNA]</scope>
    <source>
        <strain evidence="1 2">KACC15460</strain>
    </source>
</reference>
<accession>A0ABV2D632</accession>
<evidence type="ECO:0000313" key="2">
    <source>
        <dbReference type="Proteomes" id="UP001548832"/>
    </source>
</evidence>
<protein>
    <submittedName>
        <fullName evidence="1">Uncharacterized protein</fullName>
    </submittedName>
</protein>
<organism evidence="1 2">
    <name type="scientific">Mesorhizobium shangrilense</name>
    <dbReference type="NCBI Taxonomy" id="460060"/>
    <lineage>
        <taxon>Bacteria</taxon>
        <taxon>Pseudomonadati</taxon>
        <taxon>Pseudomonadota</taxon>
        <taxon>Alphaproteobacteria</taxon>
        <taxon>Hyphomicrobiales</taxon>
        <taxon>Phyllobacteriaceae</taxon>
        <taxon>Mesorhizobium</taxon>
    </lineage>
</organism>
<proteinExistence type="predicted"/>
<sequence length="99" mass="10807">MTAAELQQATKALAAMFSCFPQSALADVEMQMRGYLASVQDADLADLQSAIQRFMRGEVKAGNAQFCPSSAQLCIEVRERRTIRELLARRAAGVKLGKV</sequence>
<dbReference type="RefSeq" id="WP_354457579.1">
    <property type="nucleotide sequence ID" value="NZ_JBEWSZ010000001.1"/>
</dbReference>
<name>A0ABV2D632_9HYPH</name>
<evidence type="ECO:0000313" key="1">
    <source>
        <dbReference type="EMBL" id="MET2825485.1"/>
    </source>
</evidence>